<sequence>MANTCSHWMSTLQNFSPLIYRPSIPTKPSVA</sequence>
<organism evidence="1">
    <name type="scientific">Rhizophora mucronata</name>
    <name type="common">Asiatic mangrove</name>
    <dbReference type="NCBI Taxonomy" id="61149"/>
    <lineage>
        <taxon>Eukaryota</taxon>
        <taxon>Viridiplantae</taxon>
        <taxon>Streptophyta</taxon>
        <taxon>Embryophyta</taxon>
        <taxon>Tracheophyta</taxon>
        <taxon>Spermatophyta</taxon>
        <taxon>Magnoliopsida</taxon>
        <taxon>eudicotyledons</taxon>
        <taxon>Gunneridae</taxon>
        <taxon>Pentapetalae</taxon>
        <taxon>rosids</taxon>
        <taxon>fabids</taxon>
        <taxon>Malpighiales</taxon>
        <taxon>Rhizophoraceae</taxon>
        <taxon>Rhizophora</taxon>
    </lineage>
</organism>
<dbReference type="AlphaFoldDB" id="A0A2P2QVA8"/>
<protein>
    <submittedName>
        <fullName evidence="1">Uncharacterized protein</fullName>
    </submittedName>
</protein>
<reference evidence="1" key="1">
    <citation type="submission" date="2018-02" db="EMBL/GenBank/DDBJ databases">
        <title>Rhizophora mucronata_Transcriptome.</title>
        <authorList>
            <person name="Meera S.P."/>
            <person name="Sreeshan A."/>
            <person name="Augustine A."/>
        </authorList>
    </citation>
    <scope>NUCLEOTIDE SEQUENCE</scope>
    <source>
        <tissue evidence="1">Leaf</tissue>
    </source>
</reference>
<dbReference type="EMBL" id="GGEC01090413">
    <property type="protein sequence ID" value="MBX70897.1"/>
    <property type="molecule type" value="Transcribed_RNA"/>
</dbReference>
<proteinExistence type="predicted"/>
<evidence type="ECO:0000313" key="1">
    <source>
        <dbReference type="EMBL" id="MBX70897.1"/>
    </source>
</evidence>
<accession>A0A2P2QVA8</accession>
<name>A0A2P2QVA8_RHIMU</name>